<name>A0A7J9PMN9_METMI</name>
<keyword evidence="1" id="KW-0472">Membrane</keyword>
<protein>
    <submittedName>
        <fullName evidence="2">Uncharacterized protein</fullName>
    </submittedName>
</protein>
<proteinExistence type="predicted"/>
<dbReference type="EMBL" id="JACDUO010000001">
    <property type="protein sequence ID" value="MBA2863990.1"/>
    <property type="molecule type" value="Genomic_DNA"/>
</dbReference>
<feature type="transmembrane region" description="Helical" evidence="1">
    <location>
        <begin position="6"/>
        <end position="24"/>
    </location>
</feature>
<dbReference type="RefSeq" id="WP_181504974.1">
    <property type="nucleotide sequence ID" value="NZ_JACDUO010000001.1"/>
</dbReference>
<keyword evidence="1" id="KW-0812">Transmembrane</keyword>
<reference evidence="2 3" key="1">
    <citation type="submission" date="2020-07" db="EMBL/GenBank/DDBJ databases">
        <title>Genomic Encyclopedia of Type Strains, Phase IV (KMG-V): Genome sequencing to study the core and pangenomes of soil and plant-associated prokaryotes.</title>
        <authorList>
            <person name="Whitman W."/>
        </authorList>
    </citation>
    <scope>NUCLEOTIDE SEQUENCE [LARGE SCALE GENOMIC DNA]</scope>
    <source>
        <strain evidence="2 3">C13</strain>
    </source>
</reference>
<organism evidence="2 3">
    <name type="scientific">Methanococcus maripaludis</name>
    <name type="common">Methanococcus deltae</name>
    <dbReference type="NCBI Taxonomy" id="39152"/>
    <lineage>
        <taxon>Archaea</taxon>
        <taxon>Methanobacteriati</taxon>
        <taxon>Methanobacteriota</taxon>
        <taxon>Methanomada group</taxon>
        <taxon>Methanococci</taxon>
        <taxon>Methanococcales</taxon>
        <taxon>Methanococcaceae</taxon>
        <taxon>Methanococcus</taxon>
    </lineage>
</organism>
<evidence type="ECO:0000256" key="1">
    <source>
        <dbReference type="SAM" id="Phobius"/>
    </source>
</evidence>
<sequence length="141" mass="15635">MQWYTKYLFFVIIANMMIAVLAECTTADGDQIFVIGGRSQAMVDDFNTSISSSVNYTENSAKDEGILADVSAEFTGLAYWINMGRVVLSITVFAPSATNALIQGLFVHIYPPFAIIGDLAMWLSYLVYIVFAYSVWTQQAL</sequence>
<comment type="caution">
    <text evidence="2">The sequence shown here is derived from an EMBL/GenBank/DDBJ whole genome shotgun (WGS) entry which is preliminary data.</text>
</comment>
<accession>A0A7J9PMN9</accession>
<dbReference type="AlphaFoldDB" id="A0A7J9PMN9"/>
<feature type="transmembrane region" description="Helical" evidence="1">
    <location>
        <begin position="113"/>
        <end position="136"/>
    </location>
</feature>
<evidence type="ECO:0000313" key="2">
    <source>
        <dbReference type="EMBL" id="MBA2863990.1"/>
    </source>
</evidence>
<evidence type="ECO:0000313" key="3">
    <source>
        <dbReference type="Proteomes" id="UP000567099"/>
    </source>
</evidence>
<keyword evidence="1" id="KW-1133">Transmembrane helix</keyword>
<dbReference type="Proteomes" id="UP000567099">
    <property type="component" value="Unassembled WGS sequence"/>
</dbReference>
<gene>
    <name evidence="2" type="ORF">HNP94_000990</name>
</gene>